<feature type="transmembrane region" description="Helical" evidence="1">
    <location>
        <begin position="116"/>
        <end position="137"/>
    </location>
</feature>
<protein>
    <recommendedName>
        <fullName evidence="4">MFS transporter</fullName>
    </recommendedName>
</protein>
<gene>
    <name evidence="2" type="ORF">DFR76_115204</name>
</gene>
<evidence type="ECO:0000313" key="2">
    <source>
        <dbReference type="EMBL" id="RDI60574.1"/>
    </source>
</evidence>
<feature type="transmembrane region" description="Helical" evidence="1">
    <location>
        <begin position="327"/>
        <end position="347"/>
    </location>
</feature>
<organism evidence="2 3">
    <name type="scientific">Nocardia pseudobrasiliensis</name>
    <dbReference type="NCBI Taxonomy" id="45979"/>
    <lineage>
        <taxon>Bacteria</taxon>
        <taxon>Bacillati</taxon>
        <taxon>Actinomycetota</taxon>
        <taxon>Actinomycetes</taxon>
        <taxon>Mycobacteriales</taxon>
        <taxon>Nocardiaceae</taxon>
        <taxon>Nocardia</taxon>
    </lineage>
</organism>
<reference evidence="2 3" key="1">
    <citation type="submission" date="2018-07" db="EMBL/GenBank/DDBJ databases">
        <title>Genomic Encyclopedia of Type Strains, Phase IV (KMG-IV): sequencing the most valuable type-strain genomes for metagenomic binning, comparative biology and taxonomic classification.</title>
        <authorList>
            <person name="Goeker M."/>
        </authorList>
    </citation>
    <scope>NUCLEOTIDE SEQUENCE [LARGE SCALE GENOMIC DNA]</scope>
    <source>
        <strain evidence="2 3">DSM 44290</strain>
    </source>
</reference>
<evidence type="ECO:0000313" key="3">
    <source>
        <dbReference type="Proteomes" id="UP000254869"/>
    </source>
</evidence>
<feature type="transmembrane region" description="Helical" evidence="1">
    <location>
        <begin position="244"/>
        <end position="274"/>
    </location>
</feature>
<feature type="transmembrane region" description="Helical" evidence="1">
    <location>
        <begin position="216"/>
        <end position="232"/>
    </location>
</feature>
<name>A0A370HUF4_9NOCA</name>
<accession>A0A370HUF4</accession>
<feature type="transmembrane region" description="Helical" evidence="1">
    <location>
        <begin position="182"/>
        <end position="204"/>
    </location>
</feature>
<keyword evidence="3" id="KW-1185">Reference proteome</keyword>
<evidence type="ECO:0000256" key="1">
    <source>
        <dbReference type="SAM" id="Phobius"/>
    </source>
</evidence>
<dbReference type="Proteomes" id="UP000254869">
    <property type="component" value="Unassembled WGS sequence"/>
</dbReference>
<keyword evidence="1" id="KW-0812">Transmembrane</keyword>
<keyword evidence="1" id="KW-1133">Transmembrane helix</keyword>
<feature type="transmembrane region" description="Helical" evidence="1">
    <location>
        <begin position="143"/>
        <end position="161"/>
    </location>
</feature>
<evidence type="ECO:0008006" key="4">
    <source>
        <dbReference type="Google" id="ProtNLM"/>
    </source>
</evidence>
<dbReference type="AlphaFoldDB" id="A0A370HUF4"/>
<feature type="transmembrane region" description="Helical" evidence="1">
    <location>
        <begin position="294"/>
        <end position="315"/>
    </location>
</feature>
<dbReference type="RefSeq" id="WP_068000860.1">
    <property type="nucleotide sequence ID" value="NZ_QQBC01000015.1"/>
</dbReference>
<feature type="transmembrane region" description="Helical" evidence="1">
    <location>
        <begin position="59"/>
        <end position="77"/>
    </location>
</feature>
<sequence>MVAVAGVGPAIGVVLILLAKPLAGEAGIPGAVSGYIALTALLLGCATVACCLRAPHRLSAGFCGGCALVSGVALMIAGLVPGVVAFTAGVLLAGAAVGPALVAARALVMRGARTVGVWYAAMAAGSALGAALAGGYAQHAERALLICGVGTTAIGILLVCTRSRLTPAPDAWTDEPARALRALLPGYFAAGLALGHAVLPALHLLLFRWDILDGDHWRWMAAAGIATVAAVLPPRRMGAVPPLLISAAGGAVLIATAPAAWAVAIGLAVTLAAVGRALAALDDCALGSDNASGVRISAATALLTAAGGLTGLGTVAGVSRWWGTGSALTLTAVTVSMLAVVTGRLIAPGLTERVS</sequence>
<dbReference type="STRING" id="1210086.GCA_001613105_04475"/>
<feature type="transmembrane region" description="Helical" evidence="1">
    <location>
        <begin position="34"/>
        <end position="52"/>
    </location>
</feature>
<dbReference type="EMBL" id="QQBC01000015">
    <property type="protein sequence ID" value="RDI60574.1"/>
    <property type="molecule type" value="Genomic_DNA"/>
</dbReference>
<feature type="transmembrane region" description="Helical" evidence="1">
    <location>
        <begin position="83"/>
        <end position="104"/>
    </location>
</feature>
<comment type="caution">
    <text evidence="2">The sequence shown here is derived from an EMBL/GenBank/DDBJ whole genome shotgun (WGS) entry which is preliminary data.</text>
</comment>
<keyword evidence="1" id="KW-0472">Membrane</keyword>
<proteinExistence type="predicted"/>